<sequence>MSLFDDDFYSTRVSRRARASFLARKEAPFKRRRLRWTPAKLVVASSVAGAAAAVLLFGLFAGFDRGNHVVSAVAGVTKVGMNESGDPLEKTITAAAKVRPAVVSIINEQAVPAGAAGGGSGGSGAGGDDAGLQQAALGSGFIFEIVKGKAHILTNNHVIADAAAVKAVLSNGDTREAKIVGKDEITDLAVLEMDARGIDAVAKFGESDDLRAGQWVMAIGNPLGLSDSLSMGIVSKTKRIIPVSLSQDGNYDWEQEVIQIDASINQGNSGGPLIDLDGNVVGINSMKIADYGVEGVGFAIPSHQALPIVDSLLKYGKVKRPYLGVYTMDLAQYLAQSAAADDSVGSSPDDGKSGGGSTDGSGDDAQAGGDDGGSAGGLEPGAGDEEGALPGAGGDDGTITVPRSELKLPDGVKDGVIVLQAVGPAQEAGLQLNDVIVKLDNQPIASTLQLRKYLYGKKKIGDDIAVTYYRDGKKAATTFKLEEKTED</sequence>
<feature type="domain" description="PDZ" evidence="7">
    <location>
        <begin position="414"/>
        <end position="479"/>
    </location>
</feature>
<dbReference type="Gene3D" id="2.30.42.10">
    <property type="match status" value="1"/>
</dbReference>
<keyword evidence="4" id="KW-0720">Serine protease</keyword>
<evidence type="ECO:0000256" key="5">
    <source>
        <dbReference type="SAM" id="MobiDB-lite"/>
    </source>
</evidence>
<dbReference type="PANTHER" id="PTHR43343:SF3">
    <property type="entry name" value="PROTEASE DO-LIKE 8, CHLOROPLASTIC"/>
    <property type="match status" value="1"/>
</dbReference>
<evidence type="ECO:0000313" key="8">
    <source>
        <dbReference type="EMBL" id="MBO7747089.1"/>
    </source>
</evidence>
<feature type="compositionally biased region" description="Gly residues" evidence="5">
    <location>
        <begin position="369"/>
        <end position="380"/>
    </location>
</feature>
<dbReference type="InterPro" id="IPR036034">
    <property type="entry name" value="PDZ_sf"/>
</dbReference>
<evidence type="ECO:0000259" key="7">
    <source>
        <dbReference type="Pfam" id="PF13180"/>
    </source>
</evidence>
<feature type="transmembrane region" description="Helical" evidence="6">
    <location>
        <begin position="41"/>
        <end position="63"/>
    </location>
</feature>
<keyword evidence="6" id="KW-0812">Transmembrane</keyword>
<dbReference type="Pfam" id="PF13365">
    <property type="entry name" value="Trypsin_2"/>
    <property type="match status" value="1"/>
</dbReference>
<dbReference type="Gene3D" id="2.40.10.10">
    <property type="entry name" value="Trypsin-like serine proteases"/>
    <property type="match status" value="2"/>
</dbReference>
<organism evidence="8 9">
    <name type="scientific">Paenibacillus artemisiicola</name>
    <dbReference type="NCBI Taxonomy" id="1172618"/>
    <lineage>
        <taxon>Bacteria</taxon>
        <taxon>Bacillati</taxon>
        <taxon>Bacillota</taxon>
        <taxon>Bacilli</taxon>
        <taxon>Bacillales</taxon>
        <taxon>Paenibacillaceae</taxon>
        <taxon>Paenibacillus</taxon>
    </lineage>
</organism>
<keyword evidence="9" id="KW-1185">Reference proteome</keyword>
<accession>A0ABS3WFJ4</accession>
<proteinExistence type="inferred from homology"/>
<dbReference type="InterPro" id="IPR009003">
    <property type="entry name" value="Peptidase_S1_PA"/>
</dbReference>
<feature type="region of interest" description="Disordered" evidence="5">
    <location>
        <begin position="340"/>
        <end position="403"/>
    </location>
</feature>
<name>A0ABS3WFJ4_9BACL</name>
<dbReference type="InterPro" id="IPR043504">
    <property type="entry name" value="Peptidase_S1_PA_chymotrypsin"/>
</dbReference>
<evidence type="ECO:0000256" key="4">
    <source>
        <dbReference type="ARBA" id="ARBA00022825"/>
    </source>
</evidence>
<dbReference type="InterPro" id="IPR001478">
    <property type="entry name" value="PDZ"/>
</dbReference>
<dbReference type="SUPFAM" id="SSF50156">
    <property type="entry name" value="PDZ domain-like"/>
    <property type="match status" value="1"/>
</dbReference>
<dbReference type="PANTHER" id="PTHR43343">
    <property type="entry name" value="PEPTIDASE S12"/>
    <property type="match status" value="1"/>
</dbReference>
<keyword evidence="2" id="KW-0645">Protease</keyword>
<dbReference type="EMBL" id="JAGGDJ010000027">
    <property type="protein sequence ID" value="MBO7747089.1"/>
    <property type="molecule type" value="Genomic_DNA"/>
</dbReference>
<dbReference type="PRINTS" id="PR00834">
    <property type="entry name" value="PROTEASES2C"/>
</dbReference>
<keyword evidence="6" id="KW-0472">Membrane</keyword>
<dbReference type="SUPFAM" id="SSF50494">
    <property type="entry name" value="Trypsin-like serine proteases"/>
    <property type="match status" value="1"/>
</dbReference>
<evidence type="ECO:0000313" key="9">
    <source>
        <dbReference type="Proteomes" id="UP000670947"/>
    </source>
</evidence>
<evidence type="ECO:0000256" key="2">
    <source>
        <dbReference type="ARBA" id="ARBA00022670"/>
    </source>
</evidence>
<comment type="caution">
    <text evidence="8">The sequence shown here is derived from an EMBL/GenBank/DDBJ whole genome shotgun (WGS) entry which is preliminary data.</text>
</comment>
<keyword evidence="3" id="KW-0378">Hydrolase</keyword>
<dbReference type="InterPro" id="IPR001940">
    <property type="entry name" value="Peptidase_S1C"/>
</dbReference>
<comment type="similarity">
    <text evidence="1">Belongs to the peptidase S1C family.</text>
</comment>
<reference evidence="8 9" key="1">
    <citation type="submission" date="2021-03" db="EMBL/GenBank/DDBJ databases">
        <title>Paenibacillus artemisicola MWE-103 whole genome sequence.</title>
        <authorList>
            <person name="Ham Y.J."/>
        </authorList>
    </citation>
    <scope>NUCLEOTIDE SEQUENCE [LARGE SCALE GENOMIC DNA]</scope>
    <source>
        <strain evidence="8 9">MWE-103</strain>
    </source>
</reference>
<evidence type="ECO:0000256" key="6">
    <source>
        <dbReference type="SAM" id="Phobius"/>
    </source>
</evidence>
<evidence type="ECO:0000256" key="3">
    <source>
        <dbReference type="ARBA" id="ARBA00022801"/>
    </source>
</evidence>
<protein>
    <submittedName>
        <fullName evidence="8">Trypsin-like peptidase domain-containing protein</fullName>
    </submittedName>
</protein>
<dbReference type="RefSeq" id="WP_208849813.1">
    <property type="nucleotide sequence ID" value="NZ_JAGGDJ010000027.1"/>
</dbReference>
<dbReference type="Proteomes" id="UP000670947">
    <property type="component" value="Unassembled WGS sequence"/>
</dbReference>
<dbReference type="Pfam" id="PF13180">
    <property type="entry name" value="PDZ_2"/>
    <property type="match status" value="1"/>
</dbReference>
<gene>
    <name evidence="8" type="ORF">I8J29_23085</name>
</gene>
<keyword evidence="6" id="KW-1133">Transmembrane helix</keyword>
<dbReference type="InterPro" id="IPR051201">
    <property type="entry name" value="Chloro_Bact_Ser_Proteases"/>
</dbReference>
<evidence type="ECO:0000256" key="1">
    <source>
        <dbReference type="ARBA" id="ARBA00010541"/>
    </source>
</evidence>